<feature type="compositionally biased region" description="Basic and acidic residues" evidence="1">
    <location>
        <begin position="89"/>
        <end position="139"/>
    </location>
</feature>
<dbReference type="Proteomes" id="UP001280121">
    <property type="component" value="Unassembled WGS sequence"/>
</dbReference>
<proteinExistence type="predicted"/>
<sequence>MKIWIPKNIWHVSHEVSRSRTRVRNPDASLPPYIFSCNRPTLLFSSQANSAVSTFSFQAQAKALIVEQLIVFFFTKEDMASHNQSYKAGEAKGQTEEKANQTIDTAKEKAQAAKDKASQTAQEAKDKTYQAAESAKDKAAQAAQAARDKASETANATK</sequence>
<evidence type="ECO:0000313" key="3">
    <source>
        <dbReference type="Proteomes" id="UP001280121"/>
    </source>
</evidence>
<protein>
    <submittedName>
        <fullName evidence="2">Uncharacterized protein</fullName>
    </submittedName>
</protein>
<keyword evidence="3" id="KW-1185">Reference proteome</keyword>
<reference evidence="2" key="1">
    <citation type="journal article" date="2023" name="Plant J.">
        <title>Genome sequences and population genomics provide insights into the demographic history, inbreeding, and mutation load of two 'living fossil' tree species of Dipteronia.</title>
        <authorList>
            <person name="Feng Y."/>
            <person name="Comes H.P."/>
            <person name="Chen J."/>
            <person name="Zhu S."/>
            <person name="Lu R."/>
            <person name="Zhang X."/>
            <person name="Li P."/>
            <person name="Qiu J."/>
            <person name="Olsen K.M."/>
            <person name="Qiu Y."/>
        </authorList>
    </citation>
    <scope>NUCLEOTIDE SEQUENCE</scope>
    <source>
        <strain evidence="2">KIB01</strain>
    </source>
</reference>
<evidence type="ECO:0000313" key="2">
    <source>
        <dbReference type="EMBL" id="KAK2651525.1"/>
    </source>
</evidence>
<dbReference type="AlphaFoldDB" id="A0AAD9X2E7"/>
<accession>A0AAD9X2E7</accession>
<dbReference type="EMBL" id="JANJYI010000004">
    <property type="protein sequence ID" value="KAK2651525.1"/>
    <property type="molecule type" value="Genomic_DNA"/>
</dbReference>
<feature type="region of interest" description="Disordered" evidence="1">
    <location>
        <begin position="83"/>
        <end position="158"/>
    </location>
</feature>
<evidence type="ECO:0000256" key="1">
    <source>
        <dbReference type="SAM" id="MobiDB-lite"/>
    </source>
</evidence>
<organism evidence="2 3">
    <name type="scientific">Dipteronia dyeriana</name>
    <dbReference type="NCBI Taxonomy" id="168575"/>
    <lineage>
        <taxon>Eukaryota</taxon>
        <taxon>Viridiplantae</taxon>
        <taxon>Streptophyta</taxon>
        <taxon>Embryophyta</taxon>
        <taxon>Tracheophyta</taxon>
        <taxon>Spermatophyta</taxon>
        <taxon>Magnoliopsida</taxon>
        <taxon>eudicotyledons</taxon>
        <taxon>Gunneridae</taxon>
        <taxon>Pentapetalae</taxon>
        <taxon>rosids</taxon>
        <taxon>malvids</taxon>
        <taxon>Sapindales</taxon>
        <taxon>Sapindaceae</taxon>
        <taxon>Hippocastanoideae</taxon>
        <taxon>Acereae</taxon>
        <taxon>Dipteronia</taxon>
    </lineage>
</organism>
<dbReference type="PANTHER" id="PTHR47372:SF11">
    <property type="entry name" value="RE19971P"/>
    <property type="match status" value="1"/>
</dbReference>
<comment type="caution">
    <text evidence="2">The sequence shown here is derived from an EMBL/GenBank/DDBJ whole genome shotgun (WGS) entry which is preliminary data.</text>
</comment>
<gene>
    <name evidence="2" type="ORF">Ddye_011381</name>
</gene>
<name>A0AAD9X2E7_9ROSI</name>
<dbReference type="PANTHER" id="PTHR47372">
    <property type="entry name" value="DAUER UP-REGULATED-RELATED"/>
    <property type="match status" value="1"/>
</dbReference>